<feature type="compositionally biased region" description="Acidic residues" evidence="2">
    <location>
        <begin position="1081"/>
        <end position="1093"/>
    </location>
</feature>
<feature type="region of interest" description="Disordered" evidence="2">
    <location>
        <begin position="1043"/>
        <end position="1093"/>
    </location>
</feature>
<reference evidence="4" key="1">
    <citation type="submission" date="2023-03" db="EMBL/GenBank/DDBJ databases">
        <title>Massive genome expansion in bonnet fungi (Mycena s.s.) driven by repeated elements and novel gene families across ecological guilds.</title>
        <authorList>
            <consortium name="Lawrence Berkeley National Laboratory"/>
            <person name="Harder C.B."/>
            <person name="Miyauchi S."/>
            <person name="Viragh M."/>
            <person name="Kuo A."/>
            <person name="Thoen E."/>
            <person name="Andreopoulos B."/>
            <person name="Lu D."/>
            <person name="Skrede I."/>
            <person name="Drula E."/>
            <person name="Henrissat B."/>
            <person name="Morin E."/>
            <person name="Kohler A."/>
            <person name="Barry K."/>
            <person name="LaButti K."/>
            <person name="Morin E."/>
            <person name="Salamov A."/>
            <person name="Lipzen A."/>
            <person name="Mereny Z."/>
            <person name="Hegedus B."/>
            <person name="Baldrian P."/>
            <person name="Stursova M."/>
            <person name="Weitz H."/>
            <person name="Taylor A."/>
            <person name="Grigoriev I.V."/>
            <person name="Nagy L.G."/>
            <person name="Martin F."/>
            <person name="Kauserud H."/>
        </authorList>
    </citation>
    <scope>NUCLEOTIDE SEQUENCE</scope>
    <source>
        <strain evidence="4">9144</strain>
    </source>
</reference>
<dbReference type="AlphaFoldDB" id="A0AAD6VG06"/>
<dbReference type="EMBL" id="JARJCW010000028">
    <property type="protein sequence ID" value="KAJ7210362.1"/>
    <property type="molecule type" value="Genomic_DNA"/>
</dbReference>
<feature type="domain" description="CxC2-like cysteine cluster KDZ transposase-associated" evidence="3">
    <location>
        <begin position="213"/>
        <end position="323"/>
    </location>
</feature>
<organism evidence="4 5">
    <name type="scientific">Mycena pura</name>
    <dbReference type="NCBI Taxonomy" id="153505"/>
    <lineage>
        <taxon>Eukaryota</taxon>
        <taxon>Fungi</taxon>
        <taxon>Dikarya</taxon>
        <taxon>Basidiomycota</taxon>
        <taxon>Agaricomycotina</taxon>
        <taxon>Agaricomycetes</taxon>
        <taxon>Agaricomycetidae</taxon>
        <taxon>Agaricales</taxon>
        <taxon>Marasmiineae</taxon>
        <taxon>Mycenaceae</taxon>
        <taxon>Mycena</taxon>
    </lineage>
</organism>
<dbReference type="PANTHER" id="PTHR33104:SF2">
    <property type="entry name" value="CXC3 LIKE CYSTEINE CLUSTER DOMAIN-CONTAINING PROTEIN"/>
    <property type="match status" value="1"/>
</dbReference>
<feature type="region of interest" description="Disordered" evidence="2">
    <location>
        <begin position="68"/>
        <end position="95"/>
    </location>
</feature>
<gene>
    <name evidence="4" type="ORF">GGX14DRAFT_565567</name>
</gene>
<evidence type="ECO:0000256" key="1">
    <source>
        <dbReference type="SAM" id="Coils"/>
    </source>
</evidence>
<dbReference type="Pfam" id="PF18758">
    <property type="entry name" value="KDZ"/>
    <property type="match status" value="2"/>
</dbReference>
<name>A0AAD6VG06_9AGAR</name>
<sequence>MSRAEAYKKRRKGLTNTGAVGDVVTHAHSFPMGSSADTPIISHVHRASADNRRDYVDEMPVPLGSPVKRHHAGQSITIPPAPTPAPDNSSDNTQEYETGTYEMGFEADDDKGLGFAPRAPRIVKPSDPSLHRFRALRDQYLANLFRREGCQTTRTNGDVCRDCRNAHASAIFRCRNCFGDALLCRDCMVARHADNPLHRIEMWNDNFFESTSLKTLGMRIQLGTHPLGQACPMPHPLHKNFVVLHTNGIHEVDVDACNCEHRLEAGRPEEQLLRAGWFPATDDKPRTCATLEVLDQFLISTHQAKTTMYDFYTMLERLTNNTGIKPRNRYHAWLRMVREYSHLLLLKRGGRGHDPTGVAGTKQGELAVLCPCCSDPDVNLPADWKDAPPDRRFLYILFLALDACFRLKRRLVSSLLKDPPLGSGWAYMVECFQYRDYLLTVTDQKEMSTCSGLAALDYANTKFSTGYAATGVGMGVCARHKFVQPNGVGDLQKGERYANMDWIFACIMRHKHAALLKILSYDILQFSLNLVPGSAQTDGEGIERPWAHIGGVASSTREMGPGSRDDTLDSHWSFWNWTKLIGLGERNRTKLDQAKTEYASQLEAFTEFSLQQAEHVLEWRLMVQAYEMENSQPNPYESTMKPLSEAKILLEFEQEESKRVEAAVPGIHSVSPSSFIAAGLEVEDQQRRVRVQVELKKAQTTAQKIDVVTLRRRLSASIKRLRTLQATYTPASIVALAARKDVPEDEPPEQVPLFLPSALTAEDRAVEPVRGLALIEDSLREAQCSTAMMLLRNQLHVKSRFLIYKQIQARNQGPNTRSRTLVARNEMKIRLHSEKYQMAWEAKRLLAGGDATKVGWRMLRKEDIRCMEDAEEVARNANKREKQLERRKRREDALRAEGELPPLMAEERAQRARGGENMRAVSWIWTAAGTTGTDGELEEALRIEWAKAWARTRRWGEQLALVQDEASRFPVSMEARAQKWEERVRNVPLGTIPVQQAEGLIAYGLKQAAMYRDIAKRAKESMTEVRRGRGKRRMRVVDEDEVALAGVPSGTMSDDDEDHEEGRTGWSEDDEELNDLRGDVSDEEFILGGGDDD</sequence>
<comment type="caution">
    <text evidence="4">The sequence shown here is derived from an EMBL/GenBank/DDBJ whole genome shotgun (WGS) entry which is preliminary data.</text>
</comment>
<keyword evidence="5" id="KW-1185">Reference proteome</keyword>
<evidence type="ECO:0000313" key="5">
    <source>
        <dbReference type="Proteomes" id="UP001219525"/>
    </source>
</evidence>
<keyword evidence="1" id="KW-0175">Coiled coil</keyword>
<evidence type="ECO:0000259" key="3">
    <source>
        <dbReference type="Pfam" id="PF18803"/>
    </source>
</evidence>
<dbReference type="PANTHER" id="PTHR33104">
    <property type="entry name" value="SI:DKEY-29D5.2"/>
    <property type="match status" value="1"/>
</dbReference>
<dbReference type="Proteomes" id="UP001219525">
    <property type="component" value="Unassembled WGS sequence"/>
</dbReference>
<accession>A0AAD6VG06</accession>
<dbReference type="Pfam" id="PF18803">
    <property type="entry name" value="CxC2"/>
    <property type="match status" value="1"/>
</dbReference>
<evidence type="ECO:0000313" key="4">
    <source>
        <dbReference type="EMBL" id="KAJ7210362.1"/>
    </source>
</evidence>
<dbReference type="InterPro" id="IPR040521">
    <property type="entry name" value="KDZ"/>
</dbReference>
<feature type="coiled-coil region" evidence="1">
    <location>
        <begin position="867"/>
        <end position="897"/>
    </location>
</feature>
<dbReference type="InterPro" id="IPR041457">
    <property type="entry name" value="CxC2_KDZ-assoc"/>
</dbReference>
<evidence type="ECO:0000256" key="2">
    <source>
        <dbReference type="SAM" id="MobiDB-lite"/>
    </source>
</evidence>
<proteinExistence type="predicted"/>
<dbReference type="CDD" id="cd19757">
    <property type="entry name" value="Bbox1"/>
    <property type="match status" value="1"/>
</dbReference>
<protein>
    <recommendedName>
        <fullName evidence="3">CxC2-like cysteine cluster KDZ transposase-associated domain-containing protein</fullName>
    </recommendedName>
</protein>